<dbReference type="Pfam" id="PF00053">
    <property type="entry name" value="EGF_laminin"/>
    <property type="match status" value="1"/>
</dbReference>
<dbReference type="EMBL" id="CAJNOQ010019335">
    <property type="protein sequence ID" value="CAF1448053.1"/>
    <property type="molecule type" value="Genomic_DNA"/>
</dbReference>
<evidence type="ECO:0000313" key="4">
    <source>
        <dbReference type="Proteomes" id="UP000663829"/>
    </source>
</evidence>
<dbReference type="AlphaFoldDB" id="A0A815PF29"/>
<dbReference type="InterPro" id="IPR002049">
    <property type="entry name" value="LE_dom"/>
</dbReference>
<evidence type="ECO:0000313" key="2">
    <source>
        <dbReference type="EMBL" id="CAF1448053.1"/>
    </source>
</evidence>
<dbReference type="EMBL" id="CAJOBC010084783">
    <property type="protein sequence ID" value="CAF4322244.1"/>
    <property type="molecule type" value="Genomic_DNA"/>
</dbReference>
<evidence type="ECO:0000259" key="1">
    <source>
        <dbReference type="SMART" id="SM00180"/>
    </source>
</evidence>
<comment type="caution">
    <text evidence="2">The sequence shown here is derived from an EMBL/GenBank/DDBJ whole genome shotgun (WGS) entry which is preliminary data.</text>
</comment>
<dbReference type="OrthoDB" id="5846326at2759"/>
<reference evidence="2" key="1">
    <citation type="submission" date="2021-02" db="EMBL/GenBank/DDBJ databases">
        <authorList>
            <person name="Nowell W R."/>
        </authorList>
    </citation>
    <scope>NUCLEOTIDE SEQUENCE</scope>
</reference>
<dbReference type="InterPro" id="IPR052108">
    <property type="entry name" value="MEGF/SIB"/>
</dbReference>
<dbReference type="PANTHER" id="PTHR24035:SF109">
    <property type="entry name" value="PROTEIN DRAPER"/>
    <property type="match status" value="1"/>
</dbReference>
<feature type="domain" description="Laminin EGF-like" evidence="1">
    <location>
        <begin position="49"/>
        <end position="111"/>
    </location>
</feature>
<accession>A0A815PF29</accession>
<dbReference type="CDD" id="cd00055">
    <property type="entry name" value="EGF_Lam"/>
    <property type="match status" value="1"/>
</dbReference>
<dbReference type="PANTHER" id="PTHR24035">
    <property type="entry name" value="MULTIPLE EPIDERMAL GROWTH FACTOR-LIKE DOMAINS PROTEIN"/>
    <property type="match status" value="1"/>
</dbReference>
<gene>
    <name evidence="2" type="ORF">GPM918_LOCUS34628</name>
    <name evidence="3" type="ORF">SRO942_LOCUS35331</name>
</gene>
<protein>
    <recommendedName>
        <fullName evidence="1">Laminin EGF-like domain-containing protein</fullName>
    </recommendedName>
</protein>
<name>A0A815PF29_9BILA</name>
<evidence type="ECO:0000313" key="3">
    <source>
        <dbReference type="EMBL" id="CAF4322244.1"/>
    </source>
</evidence>
<dbReference type="Gene3D" id="2.170.300.10">
    <property type="entry name" value="Tie2 ligand-binding domain superfamily"/>
    <property type="match status" value="1"/>
</dbReference>
<dbReference type="Proteomes" id="UP000681722">
    <property type="component" value="Unassembled WGS sequence"/>
</dbReference>
<organism evidence="2 4">
    <name type="scientific">Didymodactylos carnosus</name>
    <dbReference type="NCBI Taxonomy" id="1234261"/>
    <lineage>
        <taxon>Eukaryota</taxon>
        <taxon>Metazoa</taxon>
        <taxon>Spiralia</taxon>
        <taxon>Gnathifera</taxon>
        <taxon>Rotifera</taxon>
        <taxon>Eurotatoria</taxon>
        <taxon>Bdelloidea</taxon>
        <taxon>Philodinida</taxon>
        <taxon>Philodinidae</taxon>
        <taxon>Didymodactylos</taxon>
    </lineage>
</organism>
<dbReference type="Proteomes" id="UP000663829">
    <property type="component" value="Unassembled WGS sequence"/>
</dbReference>
<sequence length="201" mass="21460">MVLDASIAVIVKMGRHAILAPLCEMGFTGKLCDQECRPYTFGFYCAQTCNCSAETSNGCDPQTGRCRCKAGYSGDNCERGSSLSFTEERRMAFFDTRLILACASGRWGGHCLNQCDCQGNPCHPQNGTCQCPAGRTDCPSNTFGIGCQPCSCASFQTCDVITGECQCPAGSKGDACQFPLTANGLDLRELPSGHFIGRGRP</sequence>
<proteinExistence type="predicted"/>
<dbReference type="PRINTS" id="PR00011">
    <property type="entry name" value="EGFLAMININ"/>
</dbReference>
<keyword evidence="4" id="KW-1185">Reference proteome</keyword>
<dbReference type="SMART" id="SM00180">
    <property type="entry name" value="EGF_Lam"/>
    <property type="match status" value="1"/>
</dbReference>